<keyword evidence="9" id="KW-0732">Signal</keyword>
<sequence>MDRQALTRRSLVGVGLGGAAMAAAPGVLAQANPPPADPARPGTLTTAPVSQAGLGPRLTLHAIDNFHGTPGAGMVCDLSIREGDTYRPIKTVTTAANGRTPEPLLSEDALRVGHYELLLHFEEYFARTGASLPSPNFLGLVPVRFVIRDASQRYHLPVLFTPWGYSYYRGS</sequence>
<evidence type="ECO:0000256" key="9">
    <source>
        <dbReference type="SAM" id="SignalP"/>
    </source>
</evidence>
<feature type="region of interest" description="Disordered" evidence="8">
    <location>
        <begin position="31"/>
        <end position="51"/>
    </location>
</feature>
<comment type="catalytic activity">
    <reaction evidence="1">
        <text>5-hydroxyisourate + H2O = 5-hydroxy-2-oxo-4-ureido-2,5-dihydro-1H-imidazole-5-carboxylate + H(+)</text>
        <dbReference type="Rhea" id="RHEA:23736"/>
        <dbReference type="ChEBI" id="CHEBI:15377"/>
        <dbReference type="ChEBI" id="CHEBI:15378"/>
        <dbReference type="ChEBI" id="CHEBI:18072"/>
        <dbReference type="ChEBI" id="CHEBI:58639"/>
        <dbReference type="EC" id="3.5.2.17"/>
    </reaction>
</comment>
<keyword evidence="7 11" id="KW-0378">Hydrolase</keyword>
<dbReference type="InterPro" id="IPR014306">
    <property type="entry name" value="Hydroxyisourate_hydrolase"/>
</dbReference>
<evidence type="ECO:0000256" key="7">
    <source>
        <dbReference type="ARBA" id="ARBA00022801"/>
    </source>
</evidence>
<evidence type="ECO:0000256" key="2">
    <source>
        <dbReference type="ARBA" id="ARBA00002704"/>
    </source>
</evidence>
<evidence type="ECO:0000256" key="5">
    <source>
        <dbReference type="ARBA" id="ARBA00012609"/>
    </source>
</evidence>
<dbReference type="NCBIfam" id="TIGR02962">
    <property type="entry name" value="hdxy_isourate"/>
    <property type="match status" value="1"/>
</dbReference>
<dbReference type="PROSITE" id="PS51318">
    <property type="entry name" value="TAT"/>
    <property type="match status" value="1"/>
</dbReference>
<evidence type="ECO:0000313" key="12">
    <source>
        <dbReference type="Proteomes" id="UP001224644"/>
    </source>
</evidence>
<comment type="subunit">
    <text evidence="4">Homotetramer.</text>
</comment>
<evidence type="ECO:0000256" key="8">
    <source>
        <dbReference type="SAM" id="MobiDB-lite"/>
    </source>
</evidence>
<dbReference type="PANTHER" id="PTHR10395:SF7">
    <property type="entry name" value="5-HYDROXYISOURATE HYDROLASE"/>
    <property type="match status" value="1"/>
</dbReference>
<dbReference type="Pfam" id="PF00576">
    <property type="entry name" value="Transthyretin"/>
    <property type="match status" value="1"/>
</dbReference>
<gene>
    <name evidence="11" type="primary">uraH</name>
    <name evidence="11" type="ORF">QWZ12_17765</name>
</gene>
<protein>
    <recommendedName>
        <fullName evidence="5">hydroxyisourate hydrolase</fullName>
        <ecNumber evidence="5">3.5.2.17</ecNumber>
    </recommendedName>
</protein>
<dbReference type="PANTHER" id="PTHR10395">
    <property type="entry name" value="URICASE AND TRANSTHYRETIN-RELATED"/>
    <property type="match status" value="1"/>
</dbReference>
<feature type="chain" id="PRO_5046197072" description="hydroxyisourate hydrolase" evidence="9">
    <location>
        <begin position="30"/>
        <end position="171"/>
    </location>
</feature>
<keyword evidence="12" id="KW-1185">Reference proteome</keyword>
<evidence type="ECO:0000259" key="10">
    <source>
        <dbReference type="Pfam" id="PF00576"/>
    </source>
</evidence>
<evidence type="ECO:0000313" key="11">
    <source>
        <dbReference type="EMBL" id="MDN3592443.1"/>
    </source>
</evidence>
<feature type="signal peptide" evidence="9">
    <location>
        <begin position="1"/>
        <end position="29"/>
    </location>
</feature>
<comment type="similarity">
    <text evidence="3">Belongs to the transthyretin family. 5-hydroxyisourate hydrolase subfamily.</text>
</comment>
<evidence type="ECO:0000256" key="1">
    <source>
        <dbReference type="ARBA" id="ARBA00001043"/>
    </source>
</evidence>
<comment type="caution">
    <text evidence="11">The sequence shown here is derived from an EMBL/GenBank/DDBJ whole genome shotgun (WGS) entry which is preliminary data.</text>
</comment>
<comment type="function">
    <text evidence="2">Catalyzes the hydrolysis of 5-hydroxyisourate (HIU) to 2-oxo-4-hydroxy-4-carboxy-5-ureidoimidazoline (OHCU).</text>
</comment>
<reference evidence="12" key="1">
    <citation type="journal article" date="2019" name="Int. J. Syst. Evol. Microbiol.">
        <title>The Global Catalogue of Microorganisms (GCM) 10K type strain sequencing project: providing services to taxonomists for standard genome sequencing and annotation.</title>
        <authorList>
            <consortium name="The Broad Institute Genomics Platform"/>
            <consortium name="The Broad Institute Genome Sequencing Center for Infectious Disease"/>
            <person name="Wu L."/>
            <person name="Ma J."/>
        </authorList>
    </citation>
    <scope>NUCLEOTIDE SEQUENCE [LARGE SCALE GENOMIC DNA]</scope>
    <source>
        <strain evidence="12">CECT 7069</strain>
    </source>
</reference>
<organism evidence="11 12">
    <name type="scientific">Methylobacterium adhaesivum</name>
    <dbReference type="NCBI Taxonomy" id="333297"/>
    <lineage>
        <taxon>Bacteria</taxon>
        <taxon>Pseudomonadati</taxon>
        <taxon>Pseudomonadota</taxon>
        <taxon>Alphaproteobacteria</taxon>
        <taxon>Hyphomicrobiales</taxon>
        <taxon>Methylobacteriaceae</taxon>
        <taxon>Methylobacterium</taxon>
    </lineage>
</organism>
<evidence type="ECO:0000256" key="4">
    <source>
        <dbReference type="ARBA" id="ARBA00011881"/>
    </source>
</evidence>
<dbReference type="InterPro" id="IPR006311">
    <property type="entry name" value="TAT_signal"/>
</dbReference>
<dbReference type="Proteomes" id="UP001224644">
    <property type="component" value="Unassembled WGS sequence"/>
</dbReference>
<evidence type="ECO:0000256" key="6">
    <source>
        <dbReference type="ARBA" id="ARBA00022631"/>
    </source>
</evidence>
<name>A0ABT8BJT6_9HYPH</name>
<dbReference type="GO" id="GO:0033971">
    <property type="term" value="F:hydroxyisourate hydrolase activity"/>
    <property type="evidence" value="ECO:0007669"/>
    <property type="project" value="UniProtKB-EC"/>
</dbReference>
<dbReference type="Gene3D" id="2.60.40.180">
    <property type="entry name" value="Transthyretin/hydroxyisourate hydrolase domain"/>
    <property type="match status" value="1"/>
</dbReference>
<dbReference type="InterPro" id="IPR023416">
    <property type="entry name" value="Transthyretin/HIU_hydrolase_d"/>
</dbReference>
<accession>A0ABT8BJT6</accession>
<dbReference type="SUPFAM" id="SSF49472">
    <property type="entry name" value="Transthyretin (synonym: prealbumin)"/>
    <property type="match status" value="1"/>
</dbReference>
<dbReference type="EMBL" id="JAUFPX010000017">
    <property type="protein sequence ID" value="MDN3592443.1"/>
    <property type="molecule type" value="Genomic_DNA"/>
</dbReference>
<proteinExistence type="inferred from homology"/>
<evidence type="ECO:0000256" key="3">
    <source>
        <dbReference type="ARBA" id="ARBA00009850"/>
    </source>
</evidence>
<dbReference type="InterPro" id="IPR036817">
    <property type="entry name" value="Transthyretin/HIU_hydrolase_sf"/>
</dbReference>
<dbReference type="EC" id="3.5.2.17" evidence="5"/>
<keyword evidence="6" id="KW-0659">Purine metabolism</keyword>
<dbReference type="RefSeq" id="WP_238227470.1">
    <property type="nucleotide sequence ID" value="NZ_BPQD01000028.1"/>
</dbReference>
<feature type="domain" description="Transthyretin/hydroxyisourate hydrolase" evidence="10">
    <location>
        <begin position="58"/>
        <end position="170"/>
    </location>
</feature>